<evidence type="ECO:0008006" key="3">
    <source>
        <dbReference type="Google" id="ProtNLM"/>
    </source>
</evidence>
<accession>A0A811TD62</accession>
<gene>
    <name evidence="1" type="ORF">LAKADJCE_00556</name>
</gene>
<organism evidence="1 2">
    <name type="scientific">Candidatus Argoarchaeum ethanivorans</name>
    <dbReference type="NCBI Taxonomy" id="2608793"/>
    <lineage>
        <taxon>Archaea</taxon>
        <taxon>Methanobacteriati</taxon>
        <taxon>Methanobacteriota</taxon>
        <taxon>Stenosarchaea group</taxon>
        <taxon>Methanomicrobia</taxon>
        <taxon>Methanosarcinales</taxon>
        <taxon>Methanosarcinales incertae sedis</taxon>
        <taxon>GOM Arc I cluster</taxon>
        <taxon>Candidatus Argoarchaeum</taxon>
    </lineage>
</organism>
<evidence type="ECO:0000313" key="1">
    <source>
        <dbReference type="EMBL" id="CAD6493678.1"/>
    </source>
</evidence>
<name>A0A811TD62_9EURY</name>
<evidence type="ECO:0000313" key="2">
    <source>
        <dbReference type="Proteomes" id="UP000612009"/>
    </source>
</evidence>
<dbReference type="EMBL" id="CAJHIR010000030">
    <property type="protein sequence ID" value="CAD6493678.1"/>
    <property type="molecule type" value="Genomic_DNA"/>
</dbReference>
<dbReference type="Proteomes" id="UP000612009">
    <property type="component" value="Unassembled WGS sequence"/>
</dbReference>
<sequence>MFIQTRLRTFCITPNDNICFPVGTIFAVCGQYEKPGFPAIFGKYKKRGRNLNSLIMALVSYKLYLRILVLAELGEWINQGEVLDIFGFDGLDFPDLLKRVKPVKLGIYEKAQQNRVDGY</sequence>
<reference evidence="1" key="1">
    <citation type="submission" date="2020-10" db="EMBL/GenBank/DDBJ databases">
        <authorList>
            <person name="Hahn C.J."/>
            <person name="Laso-Perez R."/>
            <person name="Vulcano F."/>
            <person name="Vaziourakis K.-M."/>
            <person name="Stokke R."/>
            <person name="Steen I.H."/>
            <person name="Teske A."/>
            <person name="Boetius A."/>
            <person name="Liebeke M."/>
            <person name="Amann R."/>
            <person name="Knittel K."/>
        </authorList>
    </citation>
    <scope>NUCLEOTIDE SEQUENCE</scope>
    <source>
        <strain evidence="1">Gfbio:e3339647-f889-4370-9287-4fb5cb688e4c:AG392J18_GoMArc1</strain>
    </source>
</reference>
<comment type="caution">
    <text evidence="1">The sequence shown here is derived from an EMBL/GenBank/DDBJ whole genome shotgun (WGS) entry which is preliminary data.</text>
</comment>
<protein>
    <recommendedName>
        <fullName evidence="3">Transposase</fullName>
    </recommendedName>
</protein>
<dbReference type="AlphaFoldDB" id="A0A811TD62"/>
<proteinExistence type="predicted"/>